<organism evidence="13 14">
    <name type="scientific">Senna tora</name>
    <dbReference type="NCBI Taxonomy" id="362788"/>
    <lineage>
        <taxon>Eukaryota</taxon>
        <taxon>Viridiplantae</taxon>
        <taxon>Streptophyta</taxon>
        <taxon>Embryophyta</taxon>
        <taxon>Tracheophyta</taxon>
        <taxon>Spermatophyta</taxon>
        <taxon>Magnoliopsida</taxon>
        <taxon>eudicotyledons</taxon>
        <taxon>Gunneridae</taxon>
        <taxon>Pentapetalae</taxon>
        <taxon>rosids</taxon>
        <taxon>fabids</taxon>
        <taxon>Fabales</taxon>
        <taxon>Fabaceae</taxon>
        <taxon>Caesalpinioideae</taxon>
        <taxon>Cassia clade</taxon>
        <taxon>Senna</taxon>
    </lineage>
</organism>
<dbReference type="InterPro" id="IPR016435">
    <property type="entry name" value="DPH1/DPH2"/>
</dbReference>
<evidence type="ECO:0000256" key="12">
    <source>
        <dbReference type="SAM" id="MobiDB-lite"/>
    </source>
</evidence>
<dbReference type="InterPro" id="IPR042263">
    <property type="entry name" value="DPH1/DPH2_1"/>
</dbReference>
<keyword evidence="8" id="KW-0408">Iron</keyword>
<dbReference type="NCBIfam" id="TIGR00322">
    <property type="entry name" value="diphth2_R"/>
    <property type="match status" value="1"/>
</dbReference>
<comment type="caution">
    <text evidence="13">The sequence shown here is derived from an EMBL/GenBank/DDBJ whole genome shotgun (WGS) entry which is preliminary data.</text>
</comment>
<dbReference type="UniPathway" id="UPA00559"/>
<evidence type="ECO:0000313" key="13">
    <source>
        <dbReference type="EMBL" id="KAF7824961.1"/>
    </source>
</evidence>
<dbReference type="Gene3D" id="3.40.50.11850">
    <property type="entry name" value="Diphthamide synthesis DPH1/DPH2 domain 2"/>
    <property type="match status" value="1"/>
</dbReference>
<sequence length="462" mass="50632">MELEQVKQGPAYSQLSQDPSPSRPKPTPKRFVKSQIPDSILNNAALNAAISLLPSNYNFEVHKCVCRVLSTGAKQVALQFPEGLLMYSLVLSDIFTTFAGVSQCFVLGDVTYGACCVDDLSAIALGADLLIHYGHSCLVPIDSTIIPCLYVFVDIKINVDHMIDTIRLNLESSSKNLVIAGTIQFASAIRVAKPELEKHGFKILIPQSKPLSAGEVLGCTAPKVSSNLFDGKSETVGVFVADGRFHLEAFMIANPGIKAFRYDPYMGKLFLEEYDHMGMKQSRKNAIVKARGAQNWGIVLGTLGRQGNPKILERLEKKMRDKGFNYTVILMSEVSPARIALFEDSLDAWIQIACPRLSIDWGDAFVKPVLTPFEAEIALGIIPGWWEKTVVQNQGCKNGLGCKKSDSCCECNCIDAKGDFGGDYPMDYYAQDGGEWNSSYVKKTSRPARRISVSSTSNSVIS</sequence>
<dbReference type="PANTHER" id="PTHR10762:SF1">
    <property type="entry name" value="2-(3-AMINO-3-CARBOXYPROPYL)HISTIDINE SYNTHASE SUBUNIT 1"/>
    <property type="match status" value="1"/>
</dbReference>
<dbReference type="EC" id="2.5.1.108" evidence="3 11"/>
<dbReference type="AlphaFoldDB" id="A0A834WMQ6"/>
<keyword evidence="14" id="KW-1185">Reference proteome</keyword>
<gene>
    <name evidence="13" type="ORF">G2W53_023105</name>
</gene>
<dbReference type="GO" id="GO:0090560">
    <property type="term" value="F:2-(3-amino-3-carboxypropyl)histidine synthase activity"/>
    <property type="evidence" value="ECO:0007669"/>
    <property type="project" value="UniProtKB-UniRule"/>
</dbReference>
<evidence type="ECO:0000256" key="9">
    <source>
        <dbReference type="ARBA" id="ARBA00023014"/>
    </source>
</evidence>
<comment type="cofactor">
    <cofactor evidence="11">
        <name>[4Fe-4S] cluster</name>
        <dbReference type="ChEBI" id="CHEBI:49883"/>
    </cofactor>
    <text evidence="11">Binds 1 [4Fe-4S] cluster per subunit. The cluster is coordinated with 3 cysteines and an exchangeable S-adenosyl-L-methionine.</text>
</comment>
<evidence type="ECO:0000313" key="14">
    <source>
        <dbReference type="Proteomes" id="UP000634136"/>
    </source>
</evidence>
<reference evidence="13" key="1">
    <citation type="submission" date="2020-09" db="EMBL/GenBank/DDBJ databases">
        <title>Genome-Enabled Discovery of Anthraquinone Biosynthesis in Senna tora.</title>
        <authorList>
            <person name="Kang S.-H."/>
            <person name="Pandey R.P."/>
            <person name="Lee C.-M."/>
            <person name="Sim J.-S."/>
            <person name="Jeong J.-T."/>
            <person name="Choi B.-S."/>
            <person name="Jung M."/>
            <person name="Ginzburg D."/>
            <person name="Zhao K."/>
            <person name="Won S.Y."/>
            <person name="Oh T.-J."/>
            <person name="Yu Y."/>
            <person name="Kim N.-H."/>
            <person name="Lee O.R."/>
            <person name="Lee T.-H."/>
            <person name="Bashyal P."/>
            <person name="Kim T.-S."/>
            <person name="Lee W.-H."/>
            <person name="Kawkins C."/>
            <person name="Kim C.-K."/>
            <person name="Kim J.S."/>
            <person name="Ahn B.O."/>
            <person name="Rhee S.Y."/>
            <person name="Sohng J.K."/>
        </authorList>
    </citation>
    <scope>NUCLEOTIDE SEQUENCE</scope>
    <source>
        <tissue evidence="13">Leaf</tissue>
    </source>
</reference>
<proteinExistence type="inferred from homology"/>
<keyword evidence="11" id="KW-0004">4Fe-4S</keyword>
<dbReference type="GO" id="GO:0046872">
    <property type="term" value="F:metal ion binding"/>
    <property type="evidence" value="ECO:0007669"/>
    <property type="project" value="UniProtKB-KW"/>
</dbReference>
<evidence type="ECO:0000256" key="3">
    <source>
        <dbReference type="ARBA" id="ARBA00012221"/>
    </source>
</evidence>
<evidence type="ECO:0000256" key="1">
    <source>
        <dbReference type="ARBA" id="ARBA00005156"/>
    </source>
</evidence>
<dbReference type="SFLD" id="SFLDS00032">
    <property type="entry name" value="Radical_SAM_3-amino-3-carboxyp"/>
    <property type="match status" value="1"/>
</dbReference>
<feature type="region of interest" description="Disordered" evidence="12">
    <location>
        <begin position="1"/>
        <end position="29"/>
    </location>
</feature>
<dbReference type="FunFam" id="3.40.50.11850:FF:000002">
    <property type="entry name" value="2-(3-amino-3-carboxypropyl)histidine synthase subunit 1"/>
    <property type="match status" value="1"/>
</dbReference>
<dbReference type="PIRSF" id="PIRSF004967">
    <property type="entry name" value="DPH1"/>
    <property type="match status" value="1"/>
</dbReference>
<comment type="function">
    <text evidence="11">Catalyzes the first step of diphthamide biosynthesis, a post-translational modification of histidine which occurs in elongation factor 2.</text>
</comment>
<dbReference type="EMBL" id="JAAIUW010000007">
    <property type="protein sequence ID" value="KAF7824961.1"/>
    <property type="molecule type" value="Genomic_DNA"/>
</dbReference>
<accession>A0A834WMQ6</accession>
<evidence type="ECO:0000256" key="4">
    <source>
        <dbReference type="ARBA" id="ARBA00021915"/>
    </source>
</evidence>
<evidence type="ECO:0000256" key="11">
    <source>
        <dbReference type="PIRNR" id="PIRNR004967"/>
    </source>
</evidence>
<keyword evidence="5 11" id="KW-0808">Transferase</keyword>
<evidence type="ECO:0000256" key="6">
    <source>
        <dbReference type="ARBA" id="ARBA00022691"/>
    </source>
</evidence>
<keyword evidence="7" id="KW-0479">Metal-binding</keyword>
<evidence type="ECO:0000256" key="2">
    <source>
        <dbReference type="ARBA" id="ARBA00010173"/>
    </source>
</evidence>
<comment type="catalytic activity">
    <reaction evidence="10 11">
        <text>L-histidyl-[translation elongation factor 2] + S-adenosyl-L-methionine = 2-[(3S)-amino-3-carboxypropyl]-L-histidyl-[translation elongation factor 2] + S-methyl-5'-thioadenosine + H(+)</text>
        <dbReference type="Rhea" id="RHEA:36783"/>
        <dbReference type="Rhea" id="RHEA-COMP:9748"/>
        <dbReference type="Rhea" id="RHEA-COMP:9749"/>
        <dbReference type="ChEBI" id="CHEBI:15378"/>
        <dbReference type="ChEBI" id="CHEBI:17509"/>
        <dbReference type="ChEBI" id="CHEBI:29979"/>
        <dbReference type="ChEBI" id="CHEBI:59789"/>
        <dbReference type="ChEBI" id="CHEBI:73995"/>
        <dbReference type="EC" id="2.5.1.108"/>
    </reaction>
</comment>
<evidence type="ECO:0000256" key="7">
    <source>
        <dbReference type="ARBA" id="ARBA00022723"/>
    </source>
</evidence>
<dbReference type="Proteomes" id="UP000634136">
    <property type="component" value="Unassembled WGS sequence"/>
</dbReference>
<dbReference type="FunFam" id="3.40.50.11860:FF:000002">
    <property type="entry name" value="2-(3-amino-3-carboxypropyl)histidine synthase subunit 1"/>
    <property type="match status" value="1"/>
</dbReference>
<dbReference type="InterPro" id="IPR035435">
    <property type="entry name" value="DPH1/DPH2_euk_archaea"/>
</dbReference>
<evidence type="ECO:0000256" key="8">
    <source>
        <dbReference type="ARBA" id="ARBA00023004"/>
    </source>
</evidence>
<dbReference type="OrthoDB" id="1649088at2759"/>
<dbReference type="FunFam" id="3.40.50.11840:FF:000001">
    <property type="entry name" value="2-(3-amino-3-carboxypropyl)histidine synthase subunit 1"/>
    <property type="match status" value="1"/>
</dbReference>
<evidence type="ECO:0000256" key="10">
    <source>
        <dbReference type="ARBA" id="ARBA00048403"/>
    </source>
</evidence>
<protein>
    <recommendedName>
        <fullName evidence="4 11">2-(3-amino-3-carboxypropyl)histidine synthase subunit 1</fullName>
        <ecNumber evidence="3 11">2.5.1.108</ecNumber>
    </recommendedName>
</protein>
<dbReference type="Gene3D" id="3.40.50.11840">
    <property type="entry name" value="Diphthamide synthesis DPH1/DPH2 domain 1"/>
    <property type="match status" value="1"/>
</dbReference>
<dbReference type="InterPro" id="IPR042265">
    <property type="entry name" value="DPH1/DPH2_3"/>
</dbReference>
<evidence type="ECO:0000256" key="5">
    <source>
        <dbReference type="ARBA" id="ARBA00022679"/>
    </source>
</evidence>
<dbReference type="PANTHER" id="PTHR10762">
    <property type="entry name" value="DIPHTHAMIDE BIOSYNTHESIS PROTEIN"/>
    <property type="match status" value="1"/>
</dbReference>
<dbReference type="GO" id="GO:0017183">
    <property type="term" value="P:protein histidyl modification to diphthamide"/>
    <property type="evidence" value="ECO:0007669"/>
    <property type="project" value="UniProtKB-UniRule"/>
</dbReference>
<dbReference type="Gene3D" id="3.40.50.11860">
    <property type="entry name" value="Diphthamide synthesis DPH1/DPH2 domain 3"/>
    <property type="match status" value="1"/>
</dbReference>
<dbReference type="InterPro" id="IPR042264">
    <property type="entry name" value="DPH1/DPH2_2"/>
</dbReference>
<name>A0A834WMQ6_9FABA</name>
<dbReference type="Pfam" id="PF01866">
    <property type="entry name" value="Diphthamide_syn"/>
    <property type="match status" value="1"/>
</dbReference>
<keyword evidence="6 11" id="KW-0949">S-adenosyl-L-methionine</keyword>
<comment type="pathway">
    <text evidence="1 11">Protein modification; peptidyl-diphthamide biosynthesis.</text>
</comment>
<keyword evidence="9" id="KW-0411">Iron-sulfur</keyword>
<comment type="similarity">
    <text evidence="2 11">Belongs to the DPH1/DPH2 family. DPH1 subfamily.</text>
</comment>
<dbReference type="GO" id="GO:0051539">
    <property type="term" value="F:4 iron, 4 sulfur cluster binding"/>
    <property type="evidence" value="ECO:0007669"/>
    <property type="project" value="UniProtKB-UniRule"/>
</dbReference>